<dbReference type="Pfam" id="PF11790">
    <property type="entry name" value="Glyco_hydro_cc"/>
    <property type="match status" value="1"/>
</dbReference>
<evidence type="ECO:0000313" key="5">
    <source>
        <dbReference type="EMBL" id="CRG83425.1"/>
    </source>
</evidence>
<dbReference type="InterPro" id="IPR024655">
    <property type="entry name" value="Asl1_glyco_hydro_catalytic"/>
</dbReference>
<dbReference type="PROSITE" id="PS51762">
    <property type="entry name" value="GH16_2"/>
    <property type="match status" value="1"/>
</dbReference>
<dbReference type="InterPro" id="IPR013320">
    <property type="entry name" value="ConA-like_dom_sf"/>
</dbReference>
<evidence type="ECO:0000256" key="1">
    <source>
        <dbReference type="ARBA" id="ARBA00004609"/>
    </source>
</evidence>
<dbReference type="GO" id="GO:0071966">
    <property type="term" value="P:fungal-type cell wall polysaccharide metabolic process"/>
    <property type="evidence" value="ECO:0007669"/>
    <property type="project" value="TreeGrafter"/>
</dbReference>
<evidence type="ECO:0000256" key="2">
    <source>
        <dbReference type="ARBA" id="ARBA00022475"/>
    </source>
</evidence>
<keyword evidence="3" id="KW-0732">Signal</keyword>
<dbReference type="OrthoDB" id="4781at2759"/>
<protein>
    <submittedName>
        <fullName evidence="5">Beta-1,3-glucan-binding protein</fullName>
    </submittedName>
</protein>
<evidence type="ECO:0000256" key="3">
    <source>
        <dbReference type="SAM" id="SignalP"/>
    </source>
</evidence>
<dbReference type="InterPro" id="IPR017853">
    <property type="entry name" value="GH"/>
</dbReference>
<feature type="chain" id="PRO_5006711031" evidence="3">
    <location>
        <begin position="19"/>
        <end position="815"/>
    </location>
</feature>
<keyword evidence="2" id="KW-1003">Cell membrane</keyword>
<dbReference type="Gene3D" id="3.20.20.80">
    <property type="entry name" value="Glycosidases"/>
    <property type="match status" value="1"/>
</dbReference>
<dbReference type="InterPro" id="IPR053183">
    <property type="entry name" value="ASL1"/>
</dbReference>
<sequence>MPATAILLTLSCVRFALALDVSGSTRFQSSTKRGLIYIPSLEHPSDAQIWVENGTNPTWYYNYDSTPSDAYSNRSQAEFEFVPMIWGSSNSSSFTSGVESLIKDEGRNISHVLTFNEPDGSFSTGGSNITPETAANIWINDIAPLSRLNVKLGAPAVTGSQSGFTWLSEFFGNCSAQQINCTVDFIPIHWYGGFQGLASHVGQVVATYPNTSIWVTEYALADASLSDSQSFFQTSAEYFDRLDYIERYAYFGSFRSSVSNVGPNAAMLTQNGLLTDIGSWYLGGAATGNEPASDNSTGGGGSSSNNNSKGVANYRIGLGRVFDRSPFLESVSELWDMKVHPTFQNLNNMEKSAVYVTQESRSLTTVEQGHSNPFLILQDGRSLNSSAQHSSYTGSSATFSEAKPLRQRKFKSARLIGAYDKPWTEKKDPRMVWDKVFFVVLTIVGLGLGAYIIYTGWESVENPAYCLVFEDDFQNGISADDWNYELQVGGFGVGSFDWATNDAENAYTDTDGLHIVPTLTTQSTAADISLDQLLNGYTLNLTKEGVCTGTDVASCVRVSNISTQTMINPIRSARLTTKGKHNITYGKVEVTAKLPRGDWLWPAIWMLPEADTYGAWPLSGEIDIMESKGNEGEKYKGGRNEVGGTLHWAPTSTLDAFWRTNGVRYMTRGDYSDAFHTFGMEWSDSYIYTWVDSRLAQSLYVPFGKKYGTMYDRGKFASMSVNGSIPLDPWSVTGRYNTPFDEAFYLILNVAVGATDGYFSDGYGNKPWVDDSDTSMEQFWNASSAWEPTWGGGDTRGMTVKSVKLYQRGDCAASS</sequence>
<dbReference type="FunFam" id="3.20.20.80:FF:000207">
    <property type="entry name" value="Glycoside hydrolase family 128 protein"/>
    <property type="match status" value="1"/>
</dbReference>
<dbReference type="Proteomes" id="UP000054383">
    <property type="component" value="Unassembled WGS sequence"/>
</dbReference>
<reference evidence="5 6" key="1">
    <citation type="submission" date="2015-04" db="EMBL/GenBank/DDBJ databases">
        <authorList>
            <person name="Syromyatnikov M.Y."/>
            <person name="Popov V.N."/>
        </authorList>
    </citation>
    <scope>NUCLEOTIDE SEQUENCE [LARGE SCALE GENOMIC DNA]</scope>
    <source>
        <strain evidence="5">WF-38-12</strain>
    </source>
</reference>
<evidence type="ECO:0000259" key="4">
    <source>
        <dbReference type="PROSITE" id="PS51762"/>
    </source>
</evidence>
<dbReference type="GO" id="GO:0004553">
    <property type="term" value="F:hydrolase activity, hydrolyzing O-glycosyl compounds"/>
    <property type="evidence" value="ECO:0007669"/>
    <property type="project" value="InterPro"/>
</dbReference>
<comment type="subcellular location">
    <subcellularLocation>
        <location evidence="1">Cell membrane</location>
        <topology evidence="1">Lipid-anchor</topology>
        <topology evidence="1">GPI-anchor</topology>
    </subcellularLocation>
</comment>
<feature type="signal peptide" evidence="3">
    <location>
        <begin position="1"/>
        <end position="18"/>
    </location>
</feature>
<dbReference type="Gene3D" id="2.60.120.200">
    <property type="match status" value="1"/>
</dbReference>
<organism evidence="5 6">
    <name type="scientific">Talaromyces islandicus</name>
    <name type="common">Penicillium islandicum</name>
    <dbReference type="NCBI Taxonomy" id="28573"/>
    <lineage>
        <taxon>Eukaryota</taxon>
        <taxon>Fungi</taxon>
        <taxon>Dikarya</taxon>
        <taxon>Ascomycota</taxon>
        <taxon>Pezizomycotina</taxon>
        <taxon>Eurotiomycetes</taxon>
        <taxon>Eurotiomycetidae</taxon>
        <taxon>Eurotiales</taxon>
        <taxon>Trichocomaceae</taxon>
        <taxon>Talaromyces</taxon>
        <taxon>Talaromyces sect. Islandici</taxon>
    </lineage>
</organism>
<keyword evidence="6" id="KW-1185">Reference proteome</keyword>
<dbReference type="PANTHER" id="PTHR34154:SF3">
    <property type="entry name" value="ALKALI-SENSITIVE LINKAGE PROTEIN 1"/>
    <property type="match status" value="1"/>
</dbReference>
<dbReference type="GO" id="GO:0005886">
    <property type="term" value="C:plasma membrane"/>
    <property type="evidence" value="ECO:0007669"/>
    <property type="project" value="UniProtKB-SubCell"/>
</dbReference>
<dbReference type="STRING" id="28573.A0A0U1LKE5"/>
<proteinExistence type="predicted"/>
<keyword evidence="2" id="KW-0472">Membrane</keyword>
<evidence type="ECO:0000313" key="6">
    <source>
        <dbReference type="Proteomes" id="UP000054383"/>
    </source>
</evidence>
<dbReference type="EMBL" id="CVMT01000001">
    <property type="protein sequence ID" value="CRG83425.1"/>
    <property type="molecule type" value="Genomic_DNA"/>
</dbReference>
<gene>
    <name evidence="5" type="ORF">PISL3812_00776</name>
</gene>
<dbReference type="SUPFAM" id="SSF51445">
    <property type="entry name" value="(Trans)glycosidases"/>
    <property type="match status" value="1"/>
</dbReference>
<dbReference type="InterPro" id="IPR000757">
    <property type="entry name" value="Beta-glucanase-like"/>
</dbReference>
<accession>A0A0U1LKE5</accession>
<name>A0A0U1LKE5_TALIS</name>
<dbReference type="Pfam" id="PF00722">
    <property type="entry name" value="Glyco_hydro_16"/>
    <property type="match status" value="1"/>
</dbReference>
<dbReference type="GO" id="GO:0009277">
    <property type="term" value="C:fungal-type cell wall"/>
    <property type="evidence" value="ECO:0007669"/>
    <property type="project" value="TreeGrafter"/>
</dbReference>
<dbReference type="PANTHER" id="PTHR34154">
    <property type="entry name" value="ALKALI-SENSITIVE LINKAGE PROTEIN 1"/>
    <property type="match status" value="1"/>
</dbReference>
<dbReference type="AlphaFoldDB" id="A0A0U1LKE5"/>
<feature type="domain" description="GH16" evidence="4">
    <location>
        <begin position="455"/>
        <end position="789"/>
    </location>
</feature>
<dbReference type="SUPFAM" id="SSF49899">
    <property type="entry name" value="Concanavalin A-like lectins/glucanases"/>
    <property type="match status" value="1"/>
</dbReference>